<feature type="transmembrane region" description="Helical" evidence="1">
    <location>
        <begin position="57"/>
        <end position="75"/>
    </location>
</feature>
<dbReference type="PANTHER" id="PTHR36111">
    <property type="entry name" value="INNER MEMBRANE PROTEIN-RELATED"/>
    <property type="match status" value="1"/>
</dbReference>
<reference evidence="2 3" key="1">
    <citation type="journal article" date="2010" name="DNA Res.">
        <title>Bacterial lifestyle in a deep-sea hydrothermal vent chimney revealed by the genome sequence of the thermophilic bacterium Deferribacter desulfuricans SSM1.</title>
        <authorList>
            <person name="Takaki Y."/>
            <person name="Shimamura S."/>
            <person name="Nakagawa S."/>
            <person name="Fukuhara Y."/>
            <person name="Horikawa H."/>
            <person name="Ankai A."/>
            <person name="Harada T."/>
            <person name="Hosoyama A."/>
            <person name="Oguchi A."/>
            <person name="Fukui S."/>
            <person name="Fujita N."/>
            <person name="Takami H."/>
            <person name="Takai K."/>
        </authorList>
    </citation>
    <scope>NUCLEOTIDE SEQUENCE [LARGE SCALE GENOMIC DNA]</scope>
    <source>
        <strain evidence="3">DSM 14783 / JCM 11476 / NBRC 101012 / SSM1</strain>
    </source>
</reference>
<dbReference type="OrthoDB" id="9797976at2"/>
<dbReference type="eggNOG" id="COG1811">
    <property type="taxonomic scope" value="Bacteria"/>
</dbReference>
<dbReference type="PANTHER" id="PTHR36111:SF2">
    <property type="entry name" value="INNER MEMBRANE PROTEIN"/>
    <property type="match status" value="1"/>
</dbReference>
<evidence type="ECO:0000313" key="2">
    <source>
        <dbReference type="EMBL" id="BAI81296.1"/>
    </source>
</evidence>
<dbReference type="STRING" id="639282.DEFDS_1841"/>
<gene>
    <name evidence="2" type="ordered locus">DEFDS_1841</name>
</gene>
<evidence type="ECO:0000313" key="3">
    <source>
        <dbReference type="Proteomes" id="UP000001520"/>
    </source>
</evidence>
<keyword evidence="3" id="KW-1185">Reference proteome</keyword>
<dbReference type="EMBL" id="AP011529">
    <property type="protein sequence ID" value="BAI81296.1"/>
    <property type="molecule type" value="Genomic_DNA"/>
</dbReference>
<proteinExistence type="predicted"/>
<dbReference type="InterPro" id="IPR007563">
    <property type="entry name" value="DUF554"/>
</dbReference>
<dbReference type="RefSeq" id="WP_013008541.1">
    <property type="nucleotide sequence ID" value="NC_013939.1"/>
</dbReference>
<feature type="transmembrane region" description="Helical" evidence="1">
    <location>
        <begin position="139"/>
        <end position="162"/>
    </location>
</feature>
<keyword evidence="1" id="KW-0472">Membrane</keyword>
<organism evidence="2 3">
    <name type="scientific">Deferribacter desulfuricans (strain DSM 14783 / JCM 11476 / NBRC 101012 / SSM1)</name>
    <dbReference type="NCBI Taxonomy" id="639282"/>
    <lineage>
        <taxon>Bacteria</taxon>
        <taxon>Pseudomonadati</taxon>
        <taxon>Deferribacterota</taxon>
        <taxon>Deferribacteres</taxon>
        <taxon>Deferribacterales</taxon>
        <taxon>Deferribacteraceae</taxon>
        <taxon>Deferribacter</taxon>
    </lineage>
</organism>
<sequence length="230" mass="24543">MITGTIVNTFTVAVGSIIGVTIGKNIKSEIKDSIMKGLGLAVVVLGIKMAFTDHDFLMALFAIVLGTLIGEIIDIEKMIENFAEYIKSKVKSDSGSFVLGFVSASVLFCVGSMTIVGAIKDGLNNDPSVLYVKSLLDGVTSIILASTFGIGVFFSIIVIFIYQGALSLIAFKLTFLLNDEIYINGISVVGGIIILGIGLNMLGITKIKTANMLPSLFFIPIIDVLYKLWG</sequence>
<dbReference type="AlphaFoldDB" id="D3P9A6"/>
<keyword evidence="1" id="KW-1133">Transmembrane helix</keyword>
<dbReference type="HOGENOM" id="CLU_091659_0_0_0"/>
<evidence type="ECO:0000256" key="1">
    <source>
        <dbReference type="SAM" id="Phobius"/>
    </source>
</evidence>
<feature type="transmembrane region" description="Helical" evidence="1">
    <location>
        <begin position="96"/>
        <end position="119"/>
    </location>
</feature>
<evidence type="ECO:0008006" key="4">
    <source>
        <dbReference type="Google" id="ProtNLM"/>
    </source>
</evidence>
<dbReference type="KEGG" id="ddf:DEFDS_1841"/>
<accession>D3P9A6</accession>
<protein>
    <recommendedName>
        <fullName evidence="4">DUF554 domain-containing protein</fullName>
    </recommendedName>
</protein>
<keyword evidence="1" id="KW-0812">Transmembrane</keyword>
<feature type="transmembrane region" description="Helical" evidence="1">
    <location>
        <begin position="34"/>
        <end position="51"/>
    </location>
</feature>
<name>D3P9A6_DEFDS</name>
<dbReference type="Proteomes" id="UP000001520">
    <property type="component" value="Chromosome"/>
</dbReference>
<dbReference type="Pfam" id="PF04474">
    <property type="entry name" value="DUF554"/>
    <property type="match status" value="1"/>
</dbReference>
<feature type="transmembrane region" description="Helical" evidence="1">
    <location>
        <begin position="6"/>
        <end position="22"/>
    </location>
</feature>
<feature type="transmembrane region" description="Helical" evidence="1">
    <location>
        <begin position="182"/>
        <end position="204"/>
    </location>
</feature>